<feature type="region of interest" description="Disordered" evidence="1">
    <location>
        <begin position="324"/>
        <end position="357"/>
    </location>
</feature>
<comment type="caution">
    <text evidence="2">The sequence shown here is derived from an EMBL/GenBank/DDBJ whole genome shotgun (WGS) entry which is preliminary data.</text>
</comment>
<organism evidence="2 3">
    <name type="scientific">Solanum commersonii</name>
    <name type="common">Commerson's wild potato</name>
    <name type="synonym">Commerson's nightshade</name>
    <dbReference type="NCBI Taxonomy" id="4109"/>
    <lineage>
        <taxon>Eukaryota</taxon>
        <taxon>Viridiplantae</taxon>
        <taxon>Streptophyta</taxon>
        <taxon>Embryophyta</taxon>
        <taxon>Tracheophyta</taxon>
        <taxon>Spermatophyta</taxon>
        <taxon>Magnoliopsida</taxon>
        <taxon>eudicotyledons</taxon>
        <taxon>Gunneridae</taxon>
        <taxon>Pentapetalae</taxon>
        <taxon>asterids</taxon>
        <taxon>lamiids</taxon>
        <taxon>Solanales</taxon>
        <taxon>Solanaceae</taxon>
        <taxon>Solanoideae</taxon>
        <taxon>Solaneae</taxon>
        <taxon>Solanum</taxon>
    </lineage>
</organism>
<gene>
    <name evidence="2" type="ORF">H5410_038461</name>
</gene>
<dbReference type="Proteomes" id="UP000824120">
    <property type="component" value="Chromosome 7"/>
</dbReference>
<accession>A0A9J5YAR5</accession>
<evidence type="ECO:0000313" key="2">
    <source>
        <dbReference type="EMBL" id="KAG5597229.1"/>
    </source>
</evidence>
<dbReference type="AlphaFoldDB" id="A0A9J5YAR5"/>
<name>A0A9J5YAR5_SOLCO</name>
<sequence>MEPDNMIWKHHQDGLFLINGVYNRRLTEVTERSTGLEVCMEKCGTNQVEMLHLASKLQHKGGHHSSIWLKPAKVNWSMSEHTANLLSCWIRTGGSKCQKIWWKTIPACIWWNIWKERNERIFEGKESSQLVSIRYNFLEVVSIRACSGIKSYWFKRMQTKPVHRHGDEETNCKRRCKNLEEKTEEPSKIQMLHFKANGQAGMLTKQRPEAGNSCFSYERNKFLVLFECTRRAGYSPRLTELGIPPIAHLSGNLMVVDYLLVAMLKNYLPLAVARTLDPRCLFSFNKQNEKLGRKKKAKFDDDLKAIGPYTSLTKDRGALYWTENEQNKSNAKGGNTRQRNPNSFLSRSKYTSAKTAKTKTKLLSARCRREEEDEGTREDKPITTCCKINKIERKACDHDN</sequence>
<feature type="compositionally biased region" description="Polar residues" evidence="1">
    <location>
        <begin position="324"/>
        <end position="350"/>
    </location>
</feature>
<proteinExistence type="predicted"/>
<keyword evidence="3" id="KW-1185">Reference proteome</keyword>
<evidence type="ECO:0000256" key="1">
    <source>
        <dbReference type="SAM" id="MobiDB-lite"/>
    </source>
</evidence>
<dbReference type="EMBL" id="JACXVP010000007">
    <property type="protein sequence ID" value="KAG5597229.1"/>
    <property type="molecule type" value="Genomic_DNA"/>
</dbReference>
<reference evidence="2 3" key="1">
    <citation type="submission" date="2020-09" db="EMBL/GenBank/DDBJ databases">
        <title>De no assembly of potato wild relative species, Solanum commersonii.</title>
        <authorList>
            <person name="Cho K."/>
        </authorList>
    </citation>
    <scope>NUCLEOTIDE SEQUENCE [LARGE SCALE GENOMIC DNA]</scope>
    <source>
        <strain evidence="2">LZ3.2</strain>
        <tissue evidence="2">Leaf</tissue>
    </source>
</reference>
<evidence type="ECO:0000313" key="3">
    <source>
        <dbReference type="Proteomes" id="UP000824120"/>
    </source>
</evidence>
<protein>
    <submittedName>
        <fullName evidence="2">Uncharacterized protein</fullName>
    </submittedName>
</protein>